<evidence type="ECO:0000256" key="1">
    <source>
        <dbReference type="SAM" id="SignalP"/>
    </source>
</evidence>
<proteinExistence type="predicted"/>
<dbReference type="KEGG" id="mfn:Ga0123462_0588"/>
<dbReference type="Proteomes" id="UP000231637">
    <property type="component" value="Chromosome"/>
</dbReference>
<feature type="signal peptide" evidence="1">
    <location>
        <begin position="1"/>
        <end position="28"/>
    </location>
</feature>
<sequence>MNMKNFLSRTAASFIVAGGLVAAGSVTAQASAYMLSEGQNMYTTGFTYSTATDWFNQNRNRVPQGCTSKDYSWNNSYTYGYSYYTNLFASASLANQACGAGAKSTGLGDVTLGIRGRLDITRNGRTWELAAIIPTGYDAQRINRLGYGKFGLWGGVAFSSQNTGWEEKAPSYWEVGTGLNYWFGSPATQWKSYAKWSWRLDEDGVNRIVLKGTLKLSLRDHTPEPIPAAGGFFRNSGDYDAGVIQASYARRVSDQWTVGFGVGETIWGRNVSASRFADISFTYSWDD</sequence>
<keyword evidence="1" id="KW-0732">Signal</keyword>
<keyword evidence="3" id="KW-1185">Reference proteome</keyword>
<evidence type="ECO:0000313" key="3">
    <source>
        <dbReference type="Proteomes" id="UP000231637"/>
    </source>
</evidence>
<reference evidence="2 3" key="1">
    <citation type="submission" date="2016-12" db="EMBL/GenBank/DDBJ databases">
        <title>Isolation and genomic insights into novel planktonic Zetaproteobacteria from stratified waters of the Chesapeake Bay.</title>
        <authorList>
            <person name="McAllister S.M."/>
            <person name="Kato S."/>
            <person name="Chan C.S."/>
            <person name="Chiu B.K."/>
            <person name="Field E.K."/>
        </authorList>
    </citation>
    <scope>NUCLEOTIDE SEQUENCE [LARGE SCALE GENOMIC DNA]</scope>
    <source>
        <strain evidence="2 3">CP-8</strain>
    </source>
</reference>
<accession>A0A2K8L2C1</accession>
<name>A0A2K8L2C1_9PROT</name>
<dbReference type="OrthoDB" id="5291276at2"/>
<organism evidence="2 3">
    <name type="scientific">Mariprofundus ferrinatatus</name>
    <dbReference type="NCBI Taxonomy" id="1921087"/>
    <lineage>
        <taxon>Bacteria</taxon>
        <taxon>Pseudomonadati</taxon>
        <taxon>Pseudomonadota</taxon>
        <taxon>Candidatius Mariprofundia</taxon>
        <taxon>Mariprofundales</taxon>
        <taxon>Mariprofundaceae</taxon>
        <taxon>Mariprofundus</taxon>
    </lineage>
</organism>
<dbReference type="AlphaFoldDB" id="A0A2K8L2C1"/>
<evidence type="ECO:0008006" key="4">
    <source>
        <dbReference type="Google" id="ProtNLM"/>
    </source>
</evidence>
<feature type="chain" id="PRO_5014914153" description="MetA-pathway of phenol degradation" evidence="1">
    <location>
        <begin position="29"/>
        <end position="287"/>
    </location>
</feature>
<dbReference type="EMBL" id="CP018800">
    <property type="protein sequence ID" value="ATX81458.1"/>
    <property type="molecule type" value="Genomic_DNA"/>
</dbReference>
<evidence type="ECO:0000313" key="2">
    <source>
        <dbReference type="EMBL" id="ATX81458.1"/>
    </source>
</evidence>
<dbReference type="RefSeq" id="WP_100264917.1">
    <property type="nucleotide sequence ID" value="NZ_CP018800.1"/>
</dbReference>
<gene>
    <name evidence="2" type="ORF">Ga0123462_0588</name>
</gene>
<protein>
    <recommendedName>
        <fullName evidence="4">MetA-pathway of phenol degradation</fullName>
    </recommendedName>
</protein>